<accession>A0AAV7YJK4</accession>
<proteinExistence type="predicted"/>
<feature type="region of interest" description="Disordered" evidence="1">
    <location>
        <begin position="108"/>
        <end position="128"/>
    </location>
</feature>
<feature type="compositionally biased region" description="Basic residues" evidence="1">
    <location>
        <begin position="469"/>
        <end position="480"/>
    </location>
</feature>
<evidence type="ECO:0000256" key="1">
    <source>
        <dbReference type="SAM" id="MobiDB-lite"/>
    </source>
</evidence>
<dbReference type="AlphaFoldDB" id="A0AAV7YJK4"/>
<feature type="region of interest" description="Disordered" evidence="1">
    <location>
        <begin position="469"/>
        <end position="490"/>
    </location>
</feature>
<organism evidence="2 3">
    <name type="scientific">Anaeramoeba flamelloides</name>
    <dbReference type="NCBI Taxonomy" id="1746091"/>
    <lineage>
        <taxon>Eukaryota</taxon>
        <taxon>Metamonada</taxon>
        <taxon>Anaeramoebidae</taxon>
        <taxon>Anaeramoeba</taxon>
    </lineage>
</organism>
<protein>
    <submittedName>
        <fullName evidence="2">Uncharacterized protein</fullName>
    </submittedName>
</protein>
<dbReference type="Proteomes" id="UP001146793">
    <property type="component" value="Unassembled WGS sequence"/>
</dbReference>
<gene>
    <name evidence="2" type="ORF">M0812_24146</name>
</gene>
<name>A0AAV7YJK4_9EUKA</name>
<evidence type="ECO:0000313" key="2">
    <source>
        <dbReference type="EMBL" id="KAJ3428812.1"/>
    </source>
</evidence>
<reference evidence="2" key="1">
    <citation type="submission" date="2022-08" db="EMBL/GenBank/DDBJ databases">
        <title>Novel sulphate-reducing endosymbionts in the free-living metamonad Anaeramoeba.</title>
        <authorList>
            <person name="Jerlstrom-Hultqvist J."/>
            <person name="Cepicka I."/>
            <person name="Gallot-Lavallee L."/>
            <person name="Salas-Leiva D."/>
            <person name="Curtis B.A."/>
            <person name="Zahonova K."/>
            <person name="Pipaliya S."/>
            <person name="Dacks J."/>
            <person name="Roger A.J."/>
        </authorList>
    </citation>
    <scope>NUCLEOTIDE SEQUENCE</scope>
    <source>
        <strain evidence="2">Busselton2</strain>
    </source>
</reference>
<comment type="caution">
    <text evidence="2">The sequence shown here is derived from an EMBL/GenBank/DDBJ whole genome shotgun (WGS) entry which is preliminary data.</text>
</comment>
<evidence type="ECO:0000313" key="3">
    <source>
        <dbReference type="Proteomes" id="UP001146793"/>
    </source>
</evidence>
<sequence>MSINFYPLLWQYGKYLSHRTKPEELFRVDHQQSNFIAECIPEETKSESGSQMKRKLDLIQSLFIQNGAFVHPQTKKKSSSNVKGSQECKRFYLSHVWSELFQNNTTQEFGSEDKEKKKKKPQKSNVENSRTNRTIGILGFKIMSLLKTMPYNRDDLSLLTEFTKQRICMVISIYKIINLVTEDPKTNLLYWNTEQASLIPDINGYLKDLLVAKNMKRLLAQWVMKLSTRLIEKISIKRQKHGHNSTQKNLNEKILCVIRNNIKPSLIEKVKIEQSVIKKITVQEILERLNQHKKKLVEFKEKKVKFEFQKSNFKIPNSYNCGNLKLSKKRKLKTLNNKKKNKYKKKKKTKKKNIKLTFKKNKKMRITPKNKKYSKVLVNIINFSQKTKKTRINIRIKNPNSLIKNDKKQKKLKLKKKINLNKYTIESETSFNFDSDSLGNASISSYSDLSESISDDFFVDSSIFHKHNKKNNKNKIRNKNKNISGLKNKNSKKIKMNNKKTNIIEKGNIIKIDNNANSEGNTSLIDTSQFDESSDNHNLTNEEIEKNLSYNDDDDDDDDCNQNNQNDYNYNYELPILSSHNFIDQLDTPFHFPQALIESSTFFERSNHNHNNNNASYSDSKFYLNNIFDTPLGNNYNLFENQSLNLINPPLDINNGNSSKFQNRNTSSLFKPRDDWDKEIQHMKQHPNAYNDEFYEFENYF</sequence>
<dbReference type="EMBL" id="JANTQA010000057">
    <property type="protein sequence ID" value="KAJ3428812.1"/>
    <property type="molecule type" value="Genomic_DNA"/>
</dbReference>